<dbReference type="RefSeq" id="WP_377030521.1">
    <property type="nucleotide sequence ID" value="NZ_JBHOMY010000058.1"/>
</dbReference>
<keyword evidence="6" id="KW-1185">Reference proteome</keyword>
<evidence type="ECO:0000256" key="1">
    <source>
        <dbReference type="ARBA" id="ARBA00004871"/>
    </source>
</evidence>
<keyword evidence="3" id="KW-0028">Amino-acid biosynthesis</keyword>
<reference evidence="5 6" key="1">
    <citation type="submission" date="2024-09" db="EMBL/GenBank/DDBJ databases">
        <title>Nodulacao em especies de Leguminosae Basais da Amazonia e Caracterizacao dos Rizobios e Bacterias Associadas aos Nodulos.</title>
        <authorList>
            <person name="Jambeiro I.C.A."/>
            <person name="Lopes I.S."/>
            <person name="Aguiar E.R.G.R."/>
            <person name="Santos A.F.J."/>
            <person name="Dos Santos J.M.F."/>
            <person name="Gross E."/>
        </authorList>
    </citation>
    <scope>NUCLEOTIDE SEQUENCE [LARGE SCALE GENOMIC DNA]</scope>
    <source>
        <strain evidence="5 6">BRUESC1165</strain>
    </source>
</reference>
<dbReference type="Pfam" id="PF08501">
    <property type="entry name" value="Shikimate_dh_N"/>
    <property type="match status" value="1"/>
</dbReference>
<evidence type="ECO:0000256" key="3">
    <source>
        <dbReference type="ARBA" id="ARBA00023141"/>
    </source>
</evidence>
<sequence length="299" mass="32340">MNFTALRPPRAGSVDFVNGRTRLYGIVGHPIEQVRSPETVTFELQRRDLNAILLPIHIKPEEFSKVFPRILQIGNLDGIVVTVPYKGQALSHIHRAGPMAQLSGGVSVIGRSLDDRWVGEMFDGVGCIAALLRRGVVLTGRRVLLLGAGGAGSAIAAELARCAPGDLFIHDPETQRAADVIGKLSKAFPNSRMHAGLPSLEEIDVLVNASPVGMLDANASPLDVARLPSQLAVMDAIMDPDQTKLLRIAEESGCQTIYGREMLDSQIAAACDFMLDIRPRMAEDVVFQVQQSFQSLTQV</sequence>
<evidence type="ECO:0000259" key="4">
    <source>
        <dbReference type="Pfam" id="PF08501"/>
    </source>
</evidence>
<evidence type="ECO:0000256" key="2">
    <source>
        <dbReference type="ARBA" id="ARBA00023002"/>
    </source>
</evidence>
<protein>
    <submittedName>
        <fullName evidence="5">Shikimate dehydrogenase family protein</fullName>
    </submittedName>
</protein>
<proteinExistence type="predicted"/>
<accession>A0ABV6YBJ0</accession>
<dbReference type="PANTHER" id="PTHR21089:SF1">
    <property type="entry name" value="BIFUNCTIONAL 3-DEHYDROQUINATE DEHYDRATASE_SHIKIMATE DEHYDROGENASE, CHLOROPLASTIC"/>
    <property type="match status" value="1"/>
</dbReference>
<dbReference type="InterPro" id="IPR013708">
    <property type="entry name" value="Shikimate_DH-bd_N"/>
</dbReference>
<dbReference type="InterPro" id="IPR046346">
    <property type="entry name" value="Aminoacid_DH-like_N_sf"/>
</dbReference>
<dbReference type="EMBL" id="JBHOMY010000058">
    <property type="protein sequence ID" value="MFC1458614.1"/>
    <property type="molecule type" value="Genomic_DNA"/>
</dbReference>
<dbReference type="PANTHER" id="PTHR21089">
    <property type="entry name" value="SHIKIMATE DEHYDROGENASE"/>
    <property type="match status" value="1"/>
</dbReference>
<evidence type="ECO:0000313" key="5">
    <source>
        <dbReference type="EMBL" id="MFC1458614.1"/>
    </source>
</evidence>
<organism evidence="5 6">
    <name type="scientific">Microvirga arabica</name>
    <dbReference type="NCBI Taxonomy" id="1128671"/>
    <lineage>
        <taxon>Bacteria</taxon>
        <taxon>Pseudomonadati</taxon>
        <taxon>Pseudomonadota</taxon>
        <taxon>Alphaproteobacteria</taxon>
        <taxon>Hyphomicrobiales</taxon>
        <taxon>Methylobacteriaceae</taxon>
        <taxon>Microvirga</taxon>
    </lineage>
</organism>
<name>A0ABV6YBJ0_9HYPH</name>
<dbReference type="InterPro" id="IPR036291">
    <property type="entry name" value="NAD(P)-bd_dom_sf"/>
</dbReference>
<keyword evidence="3" id="KW-0057">Aromatic amino acid biosynthesis</keyword>
<dbReference type="Proteomes" id="UP001593940">
    <property type="component" value="Unassembled WGS sequence"/>
</dbReference>
<keyword evidence="2" id="KW-0560">Oxidoreductase</keyword>
<dbReference type="InterPro" id="IPR022893">
    <property type="entry name" value="Shikimate_DH_fam"/>
</dbReference>
<evidence type="ECO:0000313" key="6">
    <source>
        <dbReference type="Proteomes" id="UP001593940"/>
    </source>
</evidence>
<dbReference type="Gene3D" id="3.40.50.720">
    <property type="entry name" value="NAD(P)-binding Rossmann-like Domain"/>
    <property type="match status" value="1"/>
</dbReference>
<dbReference type="SUPFAM" id="SSF53223">
    <property type="entry name" value="Aminoacid dehydrogenase-like, N-terminal domain"/>
    <property type="match status" value="1"/>
</dbReference>
<dbReference type="Gene3D" id="3.40.50.10860">
    <property type="entry name" value="Leucine Dehydrogenase, chain A, domain 1"/>
    <property type="match status" value="1"/>
</dbReference>
<dbReference type="SUPFAM" id="SSF51735">
    <property type="entry name" value="NAD(P)-binding Rossmann-fold domains"/>
    <property type="match status" value="1"/>
</dbReference>
<comment type="caution">
    <text evidence="5">The sequence shown here is derived from an EMBL/GenBank/DDBJ whole genome shotgun (WGS) entry which is preliminary data.</text>
</comment>
<feature type="domain" description="Shikimate dehydrogenase substrate binding N-terminal" evidence="4">
    <location>
        <begin position="26"/>
        <end position="109"/>
    </location>
</feature>
<comment type="pathway">
    <text evidence="1">Metabolic intermediate biosynthesis; chorismate biosynthesis; chorismate from D-erythrose 4-phosphate and phosphoenolpyruvate: step 4/7.</text>
</comment>
<gene>
    <name evidence="5" type="ORF">ACETIH_18280</name>
</gene>